<proteinExistence type="predicted"/>
<keyword evidence="2" id="KW-0472">Membrane</keyword>
<evidence type="ECO:0000256" key="2">
    <source>
        <dbReference type="SAM" id="Phobius"/>
    </source>
</evidence>
<feature type="region of interest" description="Disordered" evidence="1">
    <location>
        <begin position="765"/>
        <end position="811"/>
    </location>
</feature>
<feature type="compositionally biased region" description="Polar residues" evidence="1">
    <location>
        <begin position="802"/>
        <end position="811"/>
    </location>
</feature>
<reference evidence="3" key="1">
    <citation type="submission" date="2023-04" db="EMBL/GenBank/DDBJ databases">
        <title>Black Yeasts Isolated from many extreme environments.</title>
        <authorList>
            <person name="Coleine C."/>
            <person name="Stajich J.E."/>
            <person name="Selbmann L."/>
        </authorList>
    </citation>
    <scope>NUCLEOTIDE SEQUENCE</scope>
    <source>
        <strain evidence="3">CCFEE 5312</strain>
    </source>
</reference>
<feature type="compositionally biased region" description="Basic residues" evidence="1">
    <location>
        <begin position="278"/>
        <end position="287"/>
    </location>
</feature>
<name>A0AAJ0GGA2_9PEZI</name>
<evidence type="ECO:0000313" key="4">
    <source>
        <dbReference type="Proteomes" id="UP001271007"/>
    </source>
</evidence>
<keyword evidence="4" id="KW-1185">Reference proteome</keyword>
<organism evidence="3 4">
    <name type="scientific">Extremus antarcticus</name>
    <dbReference type="NCBI Taxonomy" id="702011"/>
    <lineage>
        <taxon>Eukaryota</taxon>
        <taxon>Fungi</taxon>
        <taxon>Dikarya</taxon>
        <taxon>Ascomycota</taxon>
        <taxon>Pezizomycotina</taxon>
        <taxon>Dothideomycetes</taxon>
        <taxon>Dothideomycetidae</taxon>
        <taxon>Mycosphaerellales</taxon>
        <taxon>Extremaceae</taxon>
        <taxon>Extremus</taxon>
    </lineage>
</organism>
<feature type="transmembrane region" description="Helical" evidence="2">
    <location>
        <begin position="84"/>
        <end position="106"/>
    </location>
</feature>
<gene>
    <name evidence="3" type="ORF">LTR09_001987</name>
</gene>
<evidence type="ECO:0000256" key="1">
    <source>
        <dbReference type="SAM" id="MobiDB-lite"/>
    </source>
</evidence>
<evidence type="ECO:0000313" key="3">
    <source>
        <dbReference type="EMBL" id="KAK3056949.1"/>
    </source>
</evidence>
<dbReference type="EMBL" id="JAWDJX010000004">
    <property type="protein sequence ID" value="KAK3056949.1"/>
    <property type="molecule type" value="Genomic_DNA"/>
</dbReference>
<accession>A0AAJ0GGA2</accession>
<keyword evidence="2" id="KW-1133">Transmembrane helix</keyword>
<dbReference type="AlphaFoldDB" id="A0AAJ0GGA2"/>
<protein>
    <submittedName>
        <fullName evidence="3">Uncharacterized protein</fullName>
    </submittedName>
</protein>
<dbReference type="Proteomes" id="UP001271007">
    <property type="component" value="Unassembled WGS sequence"/>
</dbReference>
<feature type="region of interest" description="Disordered" evidence="1">
    <location>
        <begin position="267"/>
        <end position="287"/>
    </location>
</feature>
<keyword evidence="2" id="KW-0812">Transmembrane</keyword>
<comment type="caution">
    <text evidence="3">The sequence shown here is derived from an EMBL/GenBank/DDBJ whole genome shotgun (WGS) entry which is preliminary data.</text>
</comment>
<sequence length="811" mass="90122">MSINTASQIPMVPLRSRPAGSLVGAATSTATTAPQSTAAAASTPTSTTHATGIVQATLNTVPATTNLSNGSPNQQSPHLGPKKWSFDVFTFLATVLAIVGLAWTLYTGAVGLKVQTWTVRNDAFQTCLSLLEIGQLSAECNRTIEAGFFRPPVVKRALVATLYLSASSWTLSQSFVAACTIAATTAAGICSYIYLRPRVRPDPSVISLVRCTALISRYSKALLVAHGYHFDIDTNSDEAYTGGQLIAINWQFSDSGQRIGVFYDSDHDSGLEGESQSVRRRPRRNTRPKAVVLTTNSPSFEEALGSTDRATLRKHRDFLVDWFRDSQMGGNDPGFRSARILRRLQSLPLQSFKSLSTNTFDWILEHHFATSSGTDCELYYTIRARAARPEFYRLVWALLRELPRRLAMGIKTPALSISDQTNQNHVTKPTSWLHWDVVIDMLKSLRRRFLDASCQRGIAALSSEHRELWQDVDIIVDFSELTDMTTSETSLYNVADLCNMMLGCRARWPRLELLHRESPNIVLTTRNLEDMLPCAWALKQQADDALHSYLSGLETADAAQLPGVVARSVGTFDLGFAGVRHRLQILVPFEALIQRWHGSISRLQLTTGRLPDGHPWREQDNIWNYLASAFDGGVYGEHYEATANSPLRSRNRLWDIRFAFRLLPNYLGRTDLARLWDPLYPSDALKSLDDSEYLSCFIDIACRLEQYVTEALEEVGGPALPRQIASPVNYHWKQKADSIKNMEFTDEDSTPAKTQSFTNRLKRQFHRRSPSNGGPPPGVSGSHDLTAASGVDVQEALDRANHSNSNIAIPD</sequence>